<dbReference type="SMART" id="SM00044">
    <property type="entry name" value="CYCc"/>
    <property type="match status" value="1"/>
</dbReference>
<evidence type="ECO:0000256" key="17">
    <source>
        <dbReference type="SAM" id="SignalP"/>
    </source>
</evidence>
<dbReference type="PANTHER" id="PTHR11920">
    <property type="entry name" value="GUANYLYL CYCLASE"/>
    <property type="match status" value="1"/>
</dbReference>
<dbReference type="GO" id="GO:0035556">
    <property type="term" value="P:intracellular signal transduction"/>
    <property type="evidence" value="ECO:0007669"/>
    <property type="project" value="InterPro"/>
</dbReference>
<dbReference type="Gene3D" id="3.40.50.2300">
    <property type="match status" value="4"/>
</dbReference>
<keyword evidence="5 17" id="KW-0732">Signal</keyword>
<dbReference type="GO" id="GO:0007168">
    <property type="term" value="P:receptor guanylyl cyclase signaling pathway"/>
    <property type="evidence" value="ECO:0007669"/>
    <property type="project" value="TreeGrafter"/>
</dbReference>
<evidence type="ECO:0000256" key="3">
    <source>
        <dbReference type="ARBA" id="ARBA00012202"/>
    </source>
</evidence>
<protein>
    <recommendedName>
        <fullName evidence="3 15">Guanylate cyclase</fullName>
        <ecNumber evidence="3 15">4.6.1.2</ecNumber>
    </recommendedName>
</protein>
<keyword evidence="12 14" id="KW-0456">Lyase</keyword>
<comment type="similarity">
    <text evidence="14">Belongs to the adenylyl cyclase class-4/guanylyl cyclase family.</text>
</comment>
<evidence type="ECO:0000256" key="12">
    <source>
        <dbReference type="ARBA" id="ARBA00023239"/>
    </source>
</evidence>
<dbReference type="Gene3D" id="1.10.510.10">
    <property type="entry name" value="Transferase(Phosphotransferase) domain 1"/>
    <property type="match status" value="1"/>
</dbReference>
<comment type="caution">
    <text evidence="20">The sequence shown here is derived from an EMBL/GenBank/DDBJ whole genome shotgun (WGS) entry which is preliminary data.</text>
</comment>
<dbReference type="GO" id="GO:0004383">
    <property type="term" value="F:guanylate cyclase activity"/>
    <property type="evidence" value="ECO:0007669"/>
    <property type="project" value="UniProtKB-EC"/>
</dbReference>
<feature type="domain" description="Protein kinase" evidence="18">
    <location>
        <begin position="527"/>
        <end position="800"/>
    </location>
</feature>
<dbReference type="InterPro" id="IPR001245">
    <property type="entry name" value="Ser-Thr/Tyr_kinase_cat_dom"/>
</dbReference>
<evidence type="ECO:0000256" key="7">
    <source>
        <dbReference type="ARBA" id="ARBA00022989"/>
    </source>
</evidence>
<dbReference type="SUPFAM" id="SSF53822">
    <property type="entry name" value="Periplasmic binding protein-like I"/>
    <property type="match status" value="1"/>
</dbReference>
<dbReference type="InterPro" id="IPR028082">
    <property type="entry name" value="Peripla_BP_I"/>
</dbReference>
<evidence type="ECO:0000256" key="15">
    <source>
        <dbReference type="RuleBase" id="RU003431"/>
    </source>
</evidence>
<evidence type="ECO:0000256" key="1">
    <source>
        <dbReference type="ARBA" id="ARBA00001436"/>
    </source>
</evidence>
<evidence type="ECO:0000256" key="14">
    <source>
        <dbReference type="RuleBase" id="RU000405"/>
    </source>
</evidence>
<dbReference type="EMBL" id="MTYJ01000022">
    <property type="protein sequence ID" value="OQV21653.1"/>
    <property type="molecule type" value="Genomic_DNA"/>
</dbReference>
<feature type="transmembrane region" description="Helical" evidence="16">
    <location>
        <begin position="463"/>
        <end position="483"/>
    </location>
</feature>
<dbReference type="InterPro" id="IPR011009">
    <property type="entry name" value="Kinase-like_dom_sf"/>
</dbReference>
<evidence type="ECO:0000313" key="20">
    <source>
        <dbReference type="EMBL" id="OQV21653.1"/>
    </source>
</evidence>
<dbReference type="PROSITE" id="PS50011">
    <property type="entry name" value="PROTEIN_KINASE_DOM"/>
    <property type="match status" value="1"/>
</dbReference>
<dbReference type="Pfam" id="PF00211">
    <property type="entry name" value="Guanylate_cyc"/>
    <property type="match status" value="1"/>
</dbReference>
<dbReference type="InterPro" id="IPR001828">
    <property type="entry name" value="ANF_lig-bd_rcpt"/>
</dbReference>
<evidence type="ECO:0000259" key="18">
    <source>
        <dbReference type="PROSITE" id="PS50011"/>
    </source>
</evidence>
<dbReference type="CDD" id="cd06352">
    <property type="entry name" value="PBP1_NPR_GC-like"/>
    <property type="match status" value="1"/>
</dbReference>
<evidence type="ECO:0000256" key="11">
    <source>
        <dbReference type="ARBA" id="ARBA00023180"/>
    </source>
</evidence>
<gene>
    <name evidence="20" type="ORF">BV898_04551</name>
</gene>
<keyword evidence="11" id="KW-0325">Glycoprotein</keyword>
<evidence type="ECO:0000256" key="8">
    <source>
        <dbReference type="ARBA" id="ARBA00023134"/>
    </source>
</evidence>
<proteinExistence type="inferred from homology"/>
<dbReference type="SUPFAM" id="SSF55073">
    <property type="entry name" value="Nucleotide cyclase"/>
    <property type="match status" value="1"/>
</dbReference>
<evidence type="ECO:0000313" key="21">
    <source>
        <dbReference type="Proteomes" id="UP000192578"/>
    </source>
</evidence>
<evidence type="ECO:0000256" key="6">
    <source>
        <dbReference type="ARBA" id="ARBA00022741"/>
    </source>
</evidence>
<keyword evidence="6" id="KW-0547">Nucleotide-binding</keyword>
<dbReference type="PRINTS" id="PR00255">
    <property type="entry name" value="NATPEPTIDER"/>
</dbReference>
<evidence type="ECO:0000256" key="4">
    <source>
        <dbReference type="ARBA" id="ARBA00022692"/>
    </source>
</evidence>
<keyword evidence="13 15" id="KW-0141">cGMP biosynthesis</keyword>
<evidence type="ECO:0000256" key="10">
    <source>
        <dbReference type="ARBA" id="ARBA00023170"/>
    </source>
</evidence>
<dbReference type="GO" id="GO:0004016">
    <property type="term" value="F:adenylate cyclase activity"/>
    <property type="evidence" value="ECO:0007669"/>
    <property type="project" value="TreeGrafter"/>
</dbReference>
<dbReference type="GO" id="GO:0005524">
    <property type="term" value="F:ATP binding"/>
    <property type="evidence" value="ECO:0007669"/>
    <property type="project" value="InterPro"/>
</dbReference>
<evidence type="ECO:0000256" key="2">
    <source>
        <dbReference type="ARBA" id="ARBA00004479"/>
    </source>
</evidence>
<dbReference type="InterPro" id="IPR000719">
    <property type="entry name" value="Prot_kinase_dom"/>
</dbReference>
<keyword evidence="21" id="KW-1185">Reference proteome</keyword>
<dbReference type="GO" id="GO:0005886">
    <property type="term" value="C:plasma membrane"/>
    <property type="evidence" value="ECO:0007669"/>
    <property type="project" value="TreeGrafter"/>
</dbReference>
<keyword evidence="4 16" id="KW-0812">Transmembrane</keyword>
<sequence length="1052" mass="119803">MVPVKVALIIFICTAEVGLVSSSPIIVRAGILLTENSTLMYDMRNVRPALEVAFARALVEHNVHFEPVWVAYDDKCKQYNALGHANDLMSIEKVDVIIGPGCSDDMVIVCELTTYYPLPLLIGAGELIDTTFMYPWLIRFSYNTYSLWIIFVKMMKLYQWKDIALIRDCCDFPKNVTTRGFLNILADENIEPYEIHFKTGSINKTAAGDQVIRNYLKEASVYSRIFVLSMNSLLLRRFMLQANALKYCEGEYAFFTLDLYQDDIIGTGKNGWKQNDTDDAAAKHAYASLFILTLMDKRPLPTYQQFQREVREQAQLHHPGDKIDINYHTAAFHDSVIMFAVNVNMTVTEGIKINRQAVETLTQRFWGRPFEGGASGRVYIDQYGDRSDDHTLYHMHYQTGDFVPVADYYGYKKAYEAVANITWPITRFPNGTKARVAPLNRPLCGYLNDDPVCAEKKQPITEITIGVAFGLLVLLGLAILLVYRKIKEEAALFQWTGWPPGRRLRTSTTPKRNRRITMQSEKSKISFTEGTNFGLHADREVSTHSNVTAHRTASATFRGTNVIVRNCERHKIELNKQILLEVRDVRTANHENLLRFVGAILGPERTAVITELCSKGNLQNLLLNNAIKLDDLFKNSLVNDMIKAMVYIHQSTFQIHGRLTSRCCWIDSRFVLKIGDYGLPTFYATTAPLKPDNVYWTNLLWKSPEELQFHIPPTQEGDVYSFGIILQEVLLREEPFSMFHISAEEIVRRVIKDRDPPFRPKVEDVTGTGELVHLMRKCWADNSQERPKFTEIRQIMREVTKNDGQQTNIMDALLSRMESYAQNLESIVEEKTQAFLEEKRKSDQLLNQVLPRTVAEQLKKGEPVHPESFESVTIYFSDIVGFTTISSESSPMQIVDLLNDLYTCFDTIITRHDVYKVETIGDSYMCVSGLPIRNGLAHAVHIARMALTLLSEVKKFKIRHRADEQLKLRIGMHSGPCVSGVVGLTMPRYCLFGDTVNVASRMESTGEALKIQISGTTKAILDSFQSFVTEDRGEIAVKGKGQLKTYWLIREN</sequence>
<evidence type="ECO:0000256" key="5">
    <source>
        <dbReference type="ARBA" id="ARBA00022729"/>
    </source>
</evidence>
<keyword evidence="10 20" id="KW-0675">Receptor</keyword>
<dbReference type="AlphaFoldDB" id="A0A1W0X2E1"/>
<comment type="subcellular location">
    <subcellularLocation>
        <location evidence="2">Membrane</location>
        <topology evidence="2">Single-pass type I membrane protein</topology>
    </subcellularLocation>
</comment>
<dbReference type="InterPro" id="IPR029787">
    <property type="entry name" value="Nucleotide_cyclase"/>
</dbReference>
<dbReference type="Gene3D" id="6.10.250.780">
    <property type="match status" value="1"/>
</dbReference>
<dbReference type="EC" id="4.6.1.2" evidence="3 15"/>
<evidence type="ECO:0000256" key="16">
    <source>
        <dbReference type="SAM" id="Phobius"/>
    </source>
</evidence>
<dbReference type="GO" id="GO:0001653">
    <property type="term" value="F:peptide receptor activity"/>
    <property type="evidence" value="ECO:0007669"/>
    <property type="project" value="TreeGrafter"/>
</dbReference>
<dbReference type="FunFam" id="3.30.70.1230:FF:000004">
    <property type="entry name" value="Guanylate cyclase"/>
    <property type="match status" value="1"/>
</dbReference>
<dbReference type="Pfam" id="PF07714">
    <property type="entry name" value="PK_Tyr_Ser-Thr"/>
    <property type="match status" value="1"/>
</dbReference>
<dbReference type="CDD" id="cd07302">
    <property type="entry name" value="CHD"/>
    <property type="match status" value="1"/>
</dbReference>
<feature type="domain" description="Guanylate cyclase" evidence="19">
    <location>
        <begin position="873"/>
        <end position="1003"/>
    </location>
</feature>
<evidence type="ECO:0000256" key="9">
    <source>
        <dbReference type="ARBA" id="ARBA00023136"/>
    </source>
</evidence>
<dbReference type="GO" id="GO:0004672">
    <property type="term" value="F:protein kinase activity"/>
    <property type="evidence" value="ECO:0007669"/>
    <property type="project" value="InterPro"/>
</dbReference>
<dbReference type="PANTHER" id="PTHR11920:SF335">
    <property type="entry name" value="GUANYLATE CYCLASE"/>
    <property type="match status" value="1"/>
</dbReference>
<dbReference type="Proteomes" id="UP000192578">
    <property type="component" value="Unassembled WGS sequence"/>
</dbReference>
<dbReference type="InterPro" id="IPR018297">
    <property type="entry name" value="A/G_cyclase_CS"/>
</dbReference>
<dbReference type="InterPro" id="IPR050401">
    <property type="entry name" value="Cyclic_nucleotide_synthase"/>
</dbReference>
<comment type="catalytic activity">
    <reaction evidence="1 15">
        <text>GTP = 3',5'-cyclic GMP + diphosphate</text>
        <dbReference type="Rhea" id="RHEA:13665"/>
        <dbReference type="ChEBI" id="CHEBI:33019"/>
        <dbReference type="ChEBI" id="CHEBI:37565"/>
        <dbReference type="ChEBI" id="CHEBI:57746"/>
        <dbReference type="EC" id="4.6.1.2"/>
    </reaction>
</comment>
<dbReference type="InterPro" id="IPR001170">
    <property type="entry name" value="ANPR/GUC"/>
</dbReference>
<keyword evidence="7 16" id="KW-1133">Transmembrane helix</keyword>
<feature type="signal peptide" evidence="17">
    <location>
        <begin position="1"/>
        <end position="22"/>
    </location>
</feature>
<dbReference type="OrthoDB" id="1890790at2759"/>
<dbReference type="GO" id="GO:0005525">
    <property type="term" value="F:GTP binding"/>
    <property type="evidence" value="ECO:0007669"/>
    <property type="project" value="UniProtKB-KW"/>
</dbReference>
<dbReference type="PROSITE" id="PS00452">
    <property type="entry name" value="GUANYLATE_CYCLASE_1"/>
    <property type="match status" value="1"/>
</dbReference>
<dbReference type="InterPro" id="IPR001054">
    <property type="entry name" value="A/G_cyclase"/>
</dbReference>
<evidence type="ECO:0000259" key="19">
    <source>
        <dbReference type="PROSITE" id="PS50125"/>
    </source>
</evidence>
<reference evidence="21" key="1">
    <citation type="submission" date="2017-01" db="EMBL/GenBank/DDBJ databases">
        <title>Comparative genomics of anhydrobiosis in the tardigrade Hypsibius dujardini.</title>
        <authorList>
            <person name="Yoshida Y."/>
            <person name="Koutsovoulos G."/>
            <person name="Laetsch D."/>
            <person name="Stevens L."/>
            <person name="Kumar S."/>
            <person name="Horikawa D."/>
            <person name="Ishino K."/>
            <person name="Komine S."/>
            <person name="Tomita M."/>
            <person name="Blaxter M."/>
            <person name="Arakawa K."/>
        </authorList>
    </citation>
    <scope>NUCLEOTIDE SEQUENCE [LARGE SCALE GENOMIC DNA]</scope>
    <source>
        <strain evidence="21">Z151</strain>
    </source>
</reference>
<dbReference type="PROSITE" id="PS50125">
    <property type="entry name" value="GUANYLATE_CYCLASE_2"/>
    <property type="match status" value="1"/>
</dbReference>
<feature type="chain" id="PRO_5013388876" description="Guanylate cyclase" evidence="17">
    <location>
        <begin position="23"/>
        <end position="1052"/>
    </location>
</feature>
<evidence type="ECO:0000256" key="13">
    <source>
        <dbReference type="ARBA" id="ARBA00023293"/>
    </source>
</evidence>
<accession>A0A1W0X2E1</accession>
<keyword evidence="8" id="KW-0342">GTP-binding</keyword>
<keyword evidence="9 16" id="KW-0472">Membrane</keyword>
<dbReference type="Pfam" id="PF01094">
    <property type="entry name" value="ANF_receptor"/>
    <property type="match status" value="1"/>
</dbReference>
<dbReference type="Gene3D" id="3.30.70.1230">
    <property type="entry name" value="Nucleotide cyclase"/>
    <property type="match status" value="1"/>
</dbReference>
<organism evidence="20 21">
    <name type="scientific">Hypsibius exemplaris</name>
    <name type="common">Freshwater tardigrade</name>
    <dbReference type="NCBI Taxonomy" id="2072580"/>
    <lineage>
        <taxon>Eukaryota</taxon>
        <taxon>Metazoa</taxon>
        <taxon>Ecdysozoa</taxon>
        <taxon>Tardigrada</taxon>
        <taxon>Eutardigrada</taxon>
        <taxon>Parachela</taxon>
        <taxon>Hypsibioidea</taxon>
        <taxon>Hypsibiidae</taxon>
        <taxon>Hypsibius</taxon>
    </lineage>
</organism>
<dbReference type="SUPFAM" id="SSF56112">
    <property type="entry name" value="Protein kinase-like (PK-like)"/>
    <property type="match status" value="1"/>
</dbReference>
<name>A0A1W0X2E1_HYPEX</name>